<sequence>MMGKWRGELNYHTSYCGVMINGHDAHNLYAMSR</sequence>
<name>G1WDZ7_9BACT</name>
<proteinExistence type="predicted"/>
<keyword evidence="2" id="KW-1185">Reference proteome</keyword>
<organism evidence="1 2">
    <name type="scientific">Segatella oulorum F0390</name>
    <dbReference type="NCBI Taxonomy" id="702438"/>
    <lineage>
        <taxon>Bacteria</taxon>
        <taxon>Pseudomonadati</taxon>
        <taxon>Bacteroidota</taxon>
        <taxon>Bacteroidia</taxon>
        <taxon>Bacteroidales</taxon>
        <taxon>Prevotellaceae</taxon>
        <taxon>Segatella</taxon>
    </lineage>
</organism>
<dbReference type="HOGENOM" id="CLU_3383243_0_0_10"/>
<dbReference type="AlphaFoldDB" id="G1WDZ7"/>
<accession>G1WDZ7</accession>
<dbReference type="Proteomes" id="UP000005141">
    <property type="component" value="Unassembled WGS sequence"/>
</dbReference>
<evidence type="ECO:0000313" key="2">
    <source>
        <dbReference type="Proteomes" id="UP000005141"/>
    </source>
</evidence>
<reference evidence="1 2" key="1">
    <citation type="submission" date="2011-07" db="EMBL/GenBank/DDBJ databases">
        <title>The Genome Sequence of Prevotella oulorum F0390.</title>
        <authorList>
            <consortium name="The Broad Institute Genome Sequencing Platform"/>
            <consortium name="The Broad Institute Genome Sequencing Center for Infectious Disease"/>
            <person name="Earl A."/>
            <person name="Ward D."/>
            <person name="Feldgarden M."/>
            <person name="Gevers D."/>
            <person name="Izard J."/>
            <person name="Ganesan A."/>
            <person name="Baranova O.V."/>
            <person name="Blanton J.M."/>
            <person name="Tanner A.C."/>
            <person name="Dewhirst F.E."/>
            <person name="Young S.K."/>
            <person name="Zeng Q."/>
            <person name="Gargeya S."/>
            <person name="Fitzgerald M."/>
            <person name="Haas B."/>
            <person name="Abouelleil A."/>
            <person name="Alvarado L."/>
            <person name="Arachchi H.M."/>
            <person name="Berlin A."/>
            <person name="Brown A."/>
            <person name="Chapman S.B."/>
            <person name="Chen Z."/>
            <person name="Dunbar C."/>
            <person name="Freedman E."/>
            <person name="Gearin G."/>
            <person name="Gellesch M."/>
            <person name="Goldberg J."/>
            <person name="Griggs A."/>
            <person name="Gujja S."/>
            <person name="Heiman D."/>
            <person name="Howarth C."/>
            <person name="Larson L."/>
            <person name="Lui A."/>
            <person name="MacDonald P.J.P."/>
            <person name="Mehta T."/>
            <person name="Montmayeur A."/>
            <person name="Murphy C."/>
            <person name="Neiman D."/>
            <person name="Pearson M."/>
            <person name="Priest M."/>
            <person name="Roberts A."/>
            <person name="Saif S."/>
            <person name="Shea T."/>
            <person name="Shenoy N."/>
            <person name="Sisk P."/>
            <person name="Stolte C."/>
            <person name="Sykes S."/>
            <person name="Wortman J."/>
            <person name="Nusbaum C."/>
            <person name="Birren B."/>
        </authorList>
    </citation>
    <scope>NUCLEOTIDE SEQUENCE [LARGE SCALE GENOMIC DNA]</scope>
    <source>
        <strain evidence="1 2">F0390</strain>
    </source>
</reference>
<evidence type="ECO:0000313" key="1">
    <source>
        <dbReference type="EMBL" id="EGV29296.1"/>
    </source>
</evidence>
<protein>
    <submittedName>
        <fullName evidence="1">Uncharacterized protein</fullName>
    </submittedName>
</protein>
<comment type="caution">
    <text evidence="1">The sequence shown here is derived from an EMBL/GenBank/DDBJ whole genome shotgun (WGS) entry which is preliminary data.</text>
</comment>
<gene>
    <name evidence="1" type="ORF">HMPREF9431_02048</name>
</gene>
<dbReference type="EMBL" id="ADGI01000062">
    <property type="protein sequence ID" value="EGV29296.1"/>
    <property type="molecule type" value="Genomic_DNA"/>
</dbReference>